<evidence type="ECO:0000313" key="3">
    <source>
        <dbReference type="Proteomes" id="UP000288859"/>
    </source>
</evidence>
<evidence type="ECO:0000313" key="2">
    <source>
        <dbReference type="EMBL" id="RVX71337.1"/>
    </source>
</evidence>
<dbReference type="Proteomes" id="UP000288859">
    <property type="component" value="Unassembled WGS sequence"/>
</dbReference>
<sequence>MPSVVTKIKDALHGDHDSRDEYRSDGLERSDDRVSGTHGHGGSSNLPGSYPGQESGTSQGVHQDGREYVAPHGTAVGQQSQNTGGGGALEPGYNNQPHSRTTTTTHTSTHGGFGDVSQGYGTTGHPQDRPLGELQSGTRGQNEVTDDRNLMDPASRGTGSNVLDGSRTGTGTDTSGGGLGHDSRSTGSNKLHRRDDPRGHEYGSSNLASATGGHKGQGQHLREEIADPNDRRHAGGSYGTDGYDNKTRSSHHDPSRAAAVGAGGVGAGLAASQIPDRSRRHDNDDSRHASSNIGGNQPYDTAGSGISRHDYTGRDNGRDTGHGGIYNTVVGAGSEDDHSRPHGAHDSGVGSGPGPTASGRQYESHPGTTSGLSGQGHVPREAGDGRHTTSGGRSGLSGHEAAGLAAAGAGVGAAGAYGASRAHDRDGDRGQGQGQAGQYSDTGLGSRGGGGLDSSMNPSAYPAQSQSQPQSHFQQPGAMGQGPTGQGAMARDSTAIPGAGGMGPSSSSSSGGGGGHGLESLPPGARVLHRCTHCGQDNDISHYLRKDLAYRIEQQ</sequence>
<accession>A0A438N6G5</accession>
<organism evidence="2 3">
    <name type="scientific">Exophiala mesophila</name>
    <name type="common">Black yeast-like fungus</name>
    <dbReference type="NCBI Taxonomy" id="212818"/>
    <lineage>
        <taxon>Eukaryota</taxon>
        <taxon>Fungi</taxon>
        <taxon>Dikarya</taxon>
        <taxon>Ascomycota</taxon>
        <taxon>Pezizomycotina</taxon>
        <taxon>Eurotiomycetes</taxon>
        <taxon>Chaetothyriomycetidae</taxon>
        <taxon>Chaetothyriales</taxon>
        <taxon>Herpotrichiellaceae</taxon>
        <taxon>Exophiala</taxon>
    </lineage>
</organism>
<feature type="compositionally biased region" description="Polar residues" evidence="1">
    <location>
        <begin position="43"/>
        <end position="61"/>
    </location>
</feature>
<dbReference type="OrthoDB" id="2590867at2759"/>
<feature type="compositionally biased region" description="Basic and acidic residues" evidence="1">
    <location>
        <begin position="307"/>
        <end position="321"/>
    </location>
</feature>
<gene>
    <name evidence="2" type="ORF">B0A52_04911</name>
</gene>
<feature type="compositionally biased region" description="Low complexity" evidence="1">
    <location>
        <begin position="453"/>
        <end position="476"/>
    </location>
</feature>
<feature type="compositionally biased region" description="Low complexity" evidence="1">
    <location>
        <begin position="98"/>
        <end position="110"/>
    </location>
</feature>
<feature type="compositionally biased region" description="Basic and acidic residues" evidence="1">
    <location>
        <begin position="220"/>
        <end position="233"/>
    </location>
</feature>
<feature type="compositionally biased region" description="Basic and acidic residues" evidence="1">
    <location>
        <begin position="276"/>
        <end position="288"/>
    </location>
</feature>
<dbReference type="AlphaFoldDB" id="A0A438N6G5"/>
<feature type="compositionally biased region" description="Low complexity" evidence="1">
    <location>
        <begin position="163"/>
        <end position="173"/>
    </location>
</feature>
<name>A0A438N6G5_EXOME</name>
<feature type="compositionally biased region" description="Polar residues" evidence="1">
    <location>
        <begin position="358"/>
        <end position="372"/>
    </location>
</feature>
<feature type="compositionally biased region" description="Basic and acidic residues" evidence="1">
    <location>
        <begin position="378"/>
        <end position="387"/>
    </location>
</feature>
<feature type="region of interest" description="Disordered" evidence="1">
    <location>
        <begin position="419"/>
        <end position="524"/>
    </location>
</feature>
<feature type="compositionally biased region" description="Basic and acidic residues" evidence="1">
    <location>
        <begin position="335"/>
        <end position="345"/>
    </location>
</feature>
<dbReference type="VEuPathDB" id="FungiDB:PV10_04325"/>
<comment type="caution">
    <text evidence="2">The sequence shown here is derived from an EMBL/GenBank/DDBJ whole genome shotgun (WGS) entry which is preliminary data.</text>
</comment>
<feature type="region of interest" description="Disordered" evidence="1">
    <location>
        <begin position="1"/>
        <end position="401"/>
    </location>
</feature>
<proteinExistence type="predicted"/>
<feature type="compositionally biased region" description="Basic and acidic residues" evidence="1">
    <location>
        <begin position="7"/>
        <end position="35"/>
    </location>
</feature>
<feature type="compositionally biased region" description="Basic and acidic residues" evidence="1">
    <location>
        <begin position="243"/>
        <end position="255"/>
    </location>
</feature>
<reference evidence="2 3" key="1">
    <citation type="submission" date="2017-03" db="EMBL/GenBank/DDBJ databases">
        <title>Genomes of endolithic fungi from Antarctica.</title>
        <authorList>
            <person name="Coleine C."/>
            <person name="Masonjones S."/>
            <person name="Stajich J.E."/>
        </authorList>
    </citation>
    <scope>NUCLEOTIDE SEQUENCE [LARGE SCALE GENOMIC DNA]</scope>
    <source>
        <strain evidence="2 3">CCFEE 6314</strain>
    </source>
</reference>
<dbReference type="EMBL" id="NAJM01000018">
    <property type="protein sequence ID" value="RVX71337.1"/>
    <property type="molecule type" value="Genomic_DNA"/>
</dbReference>
<evidence type="ECO:0000256" key="1">
    <source>
        <dbReference type="SAM" id="MobiDB-lite"/>
    </source>
</evidence>
<protein>
    <submittedName>
        <fullName evidence="2">Uncharacterized protein</fullName>
    </submittedName>
</protein>